<evidence type="ECO:0000313" key="3">
    <source>
        <dbReference type="Proteomes" id="UP000290288"/>
    </source>
</evidence>
<keyword evidence="1" id="KW-0732">Signal</keyword>
<feature type="signal peptide" evidence="1">
    <location>
        <begin position="1"/>
        <end position="20"/>
    </location>
</feature>
<organism evidence="2 3">
    <name type="scientific">Candolleomyces aberdarensis</name>
    <dbReference type="NCBI Taxonomy" id="2316362"/>
    <lineage>
        <taxon>Eukaryota</taxon>
        <taxon>Fungi</taxon>
        <taxon>Dikarya</taxon>
        <taxon>Basidiomycota</taxon>
        <taxon>Agaricomycotina</taxon>
        <taxon>Agaricomycetes</taxon>
        <taxon>Agaricomycetidae</taxon>
        <taxon>Agaricales</taxon>
        <taxon>Agaricineae</taxon>
        <taxon>Psathyrellaceae</taxon>
        <taxon>Candolleomyces</taxon>
    </lineage>
</organism>
<gene>
    <name evidence="2" type="ORF">EST38_g281</name>
</gene>
<proteinExistence type="predicted"/>
<dbReference type="EMBL" id="SDEE01000003">
    <property type="protein sequence ID" value="RXW25606.1"/>
    <property type="molecule type" value="Genomic_DNA"/>
</dbReference>
<reference evidence="2 3" key="1">
    <citation type="submission" date="2019-01" db="EMBL/GenBank/DDBJ databases">
        <title>Draft genome sequence of Psathyrella aberdarensis IHI B618.</title>
        <authorList>
            <person name="Buettner E."/>
            <person name="Kellner H."/>
        </authorList>
    </citation>
    <scope>NUCLEOTIDE SEQUENCE [LARGE SCALE GENOMIC DNA]</scope>
    <source>
        <strain evidence="2 3">IHI B618</strain>
    </source>
</reference>
<evidence type="ECO:0000256" key="1">
    <source>
        <dbReference type="SAM" id="SignalP"/>
    </source>
</evidence>
<sequence length="248" mass="26956">MHSTFLQTITLFLSLTYVLALPTWLKPRDGVDYYDPRAQGGALLNRSGGLGEPLNVIISGKSSSDVLTKDGFANYVRAVGYSIECFGQHQGNPQPANLGDGNGWKGEREVLREHFGIPGLGTCIQSLIGGNHLRTYRQDGPNANSGALFLAVSVEKDLADKHQIVPNGYNLGRDRFAAEAVGKKRFLFREYTTTVQDVPGLLEAGSAGVNHGEFPFNFQFDGEIDTKPGIAQDGVIKLLTVTSRIKIF</sequence>
<protein>
    <submittedName>
        <fullName evidence="2">Uncharacterized protein</fullName>
    </submittedName>
</protein>
<dbReference type="AlphaFoldDB" id="A0A4Q2E0I8"/>
<feature type="chain" id="PRO_5020759754" evidence="1">
    <location>
        <begin position="21"/>
        <end position="248"/>
    </location>
</feature>
<accession>A0A4Q2E0I8</accession>
<dbReference type="OrthoDB" id="2310204at2759"/>
<comment type="caution">
    <text evidence="2">The sequence shown here is derived from an EMBL/GenBank/DDBJ whole genome shotgun (WGS) entry which is preliminary data.</text>
</comment>
<name>A0A4Q2E0I8_9AGAR</name>
<evidence type="ECO:0000313" key="2">
    <source>
        <dbReference type="EMBL" id="RXW25606.1"/>
    </source>
</evidence>
<dbReference type="Proteomes" id="UP000290288">
    <property type="component" value="Unassembled WGS sequence"/>
</dbReference>
<keyword evidence="3" id="KW-1185">Reference proteome</keyword>